<evidence type="ECO:0008006" key="3">
    <source>
        <dbReference type="Google" id="ProtNLM"/>
    </source>
</evidence>
<organism evidence="1 2">
    <name type="scientific">Tsuneonella deserti</name>
    <dbReference type="NCBI Taxonomy" id="2035528"/>
    <lineage>
        <taxon>Bacteria</taxon>
        <taxon>Pseudomonadati</taxon>
        <taxon>Pseudomonadota</taxon>
        <taxon>Alphaproteobacteria</taxon>
        <taxon>Sphingomonadales</taxon>
        <taxon>Erythrobacteraceae</taxon>
        <taxon>Tsuneonella</taxon>
    </lineage>
</organism>
<dbReference type="InterPro" id="IPR011990">
    <property type="entry name" value="TPR-like_helical_dom_sf"/>
</dbReference>
<name>A0ABQ1RXS7_9SPHN</name>
<comment type="caution">
    <text evidence="1">The sequence shown here is derived from an EMBL/GenBank/DDBJ whole genome shotgun (WGS) entry which is preliminary data.</text>
</comment>
<reference evidence="2" key="1">
    <citation type="journal article" date="2019" name="Int. J. Syst. Evol. Microbiol.">
        <title>The Global Catalogue of Microorganisms (GCM) 10K type strain sequencing project: providing services to taxonomists for standard genome sequencing and annotation.</title>
        <authorList>
            <consortium name="The Broad Institute Genomics Platform"/>
            <consortium name="The Broad Institute Genome Sequencing Center for Infectious Disease"/>
            <person name="Wu L."/>
            <person name="Ma J."/>
        </authorList>
    </citation>
    <scope>NUCLEOTIDE SEQUENCE [LARGE SCALE GENOMIC DNA]</scope>
    <source>
        <strain evidence="2">CGMCC 1.15959</strain>
    </source>
</reference>
<protein>
    <recommendedName>
        <fullName evidence="3">Tetratricopeptide repeat protein</fullName>
    </recommendedName>
</protein>
<gene>
    <name evidence="1" type="ORF">GCM10011515_02680</name>
</gene>
<proteinExistence type="predicted"/>
<dbReference type="SUPFAM" id="SSF48452">
    <property type="entry name" value="TPR-like"/>
    <property type="match status" value="1"/>
</dbReference>
<keyword evidence="2" id="KW-1185">Reference proteome</keyword>
<sequence length="455" mass="48348">MTGVALERSTEARRTTGAASVVLAAVLAVGAVALADRQQRFATDPVASALNPATLVPGYGPANFDAALAAAERKVAAKRELLAQEPDDWLRIEGVARALLQRARLTASAPDMAEANRLLERGMELAPWPAGPVLSRAGAALTVHDLAEAEQTLDRFDAAVVLAAASEAAEERGIRCEIAYERGAFAQARELCGTGGDLSVGLRRANLALGSGDPATAAAIVEAALRQPRQTPLQLANLMLQRTAIALAAGEWENAGRWARAAEQVFPGYWLAQAYVAQSRALEGDTAGAEAAYRQIAGRTGNPDVHGALVVLAEARGDGAAARHYLQQAGKGWAERVSLLPQTYANHYAEYQALTGNVAGALRTAEADYARRPFLPVMTDYVFVLGKAEQWGRIVEVVRRGELAGYRSATLKLAAAHALAQLGRPGDAARMRAAGLRMNPRVEDPRQAFVHFRQD</sequence>
<evidence type="ECO:0000313" key="1">
    <source>
        <dbReference type="EMBL" id="GGD86636.1"/>
    </source>
</evidence>
<dbReference type="EMBL" id="BMKL01000001">
    <property type="protein sequence ID" value="GGD86636.1"/>
    <property type="molecule type" value="Genomic_DNA"/>
</dbReference>
<dbReference type="Gene3D" id="1.25.40.10">
    <property type="entry name" value="Tetratricopeptide repeat domain"/>
    <property type="match status" value="1"/>
</dbReference>
<dbReference type="Proteomes" id="UP000619041">
    <property type="component" value="Unassembled WGS sequence"/>
</dbReference>
<accession>A0ABQ1RXS7</accession>
<evidence type="ECO:0000313" key="2">
    <source>
        <dbReference type="Proteomes" id="UP000619041"/>
    </source>
</evidence>